<accession>A0A1E5NG79</accession>
<dbReference type="RefSeq" id="WP_069725721.1">
    <property type="nucleotide sequence ID" value="NZ_MDCO01000006.1"/>
</dbReference>
<sequence>MIKRKPYHFLRNKIYKLPPAPYINFEEFATYIKINGNIYSENTYNTYSSYEFKVNKRGGDVSKVSFSTPLNYFNINDKVEYYLNGKKRFAGYIESIDNAGLNLSIIPIWGRLLHQYIQGDLILESTKGALDIVLSLREKIEEMNIIFDEKNITLNNDKEITMSFSGKNISDILDEVEENLSDTWCWGVDFDGYFYFKEFSDIPAKKLNWYNNDFSDSEYEEDSADLVSRYIIKMKDTITNEEGNEEEVYRTLPKIVGADKLYPPIPLEQEIGIKTDIFEIEYKLENYDLAYQFAYQFLTNQNKKEIVKIKTLNIKNYDLNINECIECILKPTNNFYQIIDFNDFTETESRLNEVYSSDIIDIDASIEYRKYPNYKQQQSVALTDIDKYYKQICNQSYNITKIVIFFSDGIQDDSIKSSNVSAVFQIEDKEHFQRKYFTNGFGVFDVRGYDKRNIIITSERGNILYDKFICFFDIGSRIADMNIRTIDYKFEKNSLNIDLELAKMNINLTNYLYNQEERRKNLERILNNSGF</sequence>
<evidence type="ECO:0000313" key="1">
    <source>
        <dbReference type="EMBL" id="OEJ15160.1"/>
    </source>
</evidence>
<proteinExistence type="predicted"/>
<name>A0A1E5NG79_9SPIR</name>
<reference evidence="1 2" key="1">
    <citation type="submission" date="2016-08" db="EMBL/GenBank/DDBJ databases">
        <title>Characterization and recognition of Brachyspira hampsonii sp. nov., a novel intestinal spirochete that is pathogenic to pigs.</title>
        <authorList>
            <person name="Mirajkar N."/>
            <person name="La T."/>
            <person name="Phillips N."/>
            <person name="Hampson D."/>
            <person name="Gebhart C."/>
        </authorList>
    </citation>
    <scope>NUCLEOTIDE SEQUENCE [LARGE SCALE GENOMIC DNA]</scope>
    <source>
        <strain evidence="1 2">P280/1</strain>
    </source>
</reference>
<evidence type="ECO:0000313" key="2">
    <source>
        <dbReference type="Proteomes" id="UP000095247"/>
    </source>
</evidence>
<dbReference type="EMBL" id="MDCO01000006">
    <property type="protein sequence ID" value="OEJ15160.1"/>
    <property type="molecule type" value="Genomic_DNA"/>
</dbReference>
<gene>
    <name evidence="1" type="ORF">BFL38_12675</name>
</gene>
<comment type="caution">
    <text evidence="1">The sequence shown here is derived from an EMBL/GenBank/DDBJ whole genome shotgun (WGS) entry which is preliminary data.</text>
</comment>
<dbReference type="Proteomes" id="UP000095247">
    <property type="component" value="Unassembled WGS sequence"/>
</dbReference>
<dbReference type="AlphaFoldDB" id="A0A1E5NG79"/>
<organism evidence="1 2">
    <name type="scientific">Brachyspira hampsonii</name>
    <dbReference type="NCBI Taxonomy" id="1287055"/>
    <lineage>
        <taxon>Bacteria</taxon>
        <taxon>Pseudomonadati</taxon>
        <taxon>Spirochaetota</taxon>
        <taxon>Spirochaetia</taxon>
        <taxon>Brachyspirales</taxon>
        <taxon>Brachyspiraceae</taxon>
        <taxon>Brachyspira</taxon>
    </lineage>
</organism>
<protein>
    <submittedName>
        <fullName evidence="1">Uncharacterized protein</fullName>
    </submittedName>
</protein>